<gene>
    <name evidence="9" type="ORF">OSTQU699_LOCUS8288</name>
</gene>
<evidence type="ECO:0000256" key="6">
    <source>
        <dbReference type="ARBA" id="ARBA00048488"/>
    </source>
</evidence>
<protein>
    <recommendedName>
        <fullName evidence="2 7">Peptide-methionine (R)-S-oxide reductase</fullName>
        <ecNumber evidence="2 7">1.8.4.12</ecNumber>
    </recommendedName>
</protein>
<dbReference type="PROSITE" id="PS51790">
    <property type="entry name" value="MSRB"/>
    <property type="match status" value="1"/>
</dbReference>
<dbReference type="InterPro" id="IPR011057">
    <property type="entry name" value="Mss4-like_sf"/>
</dbReference>
<name>A0A8S1J5H2_9CHLO</name>
<dbReference type="Gene3D" id="2.170.150.20">
    <property type="entry name" value="Peptide methionine sulfoxide reductase"/>
    <property type="match status" value="1"/>
</dbReference>
<reference evidence="9" key="1">
    <citation type="submission" date="2020-12" db="EMBL/GenBank/DDBJ databases">
        <authorList>
            <person name="Iha C."/>
        </authorList>
    </citation>
    <scope>NUCLEOTIDE SEQUENCE</scope>
</reference>
<dbReference type="EC" id="1.8.4.12" evidence="2 7"/>
<feature type="domain" description="MsrB" evidence="8">
    <location>
        <begin position="55"/>
        <end position="178"/>
    </location>
</feature>
<accession>A0A8S1J5H2</accession>
<dbReference type="GO" id="GO:0030091">
    <property type="term" value="P:protein repair"/>
    <property type="evidence" value="ECO:0007669"/>
    <property type="project" value="InterPro"/>
</dbReference>
<evidence type="ECO:0000256" key="5">
    <source>
        <dbReference type="ARBA" id="ARBA00023002"/>
    </source>
</evidence>
<comment type="similarity">
    <text evidence="1 7">Belongs to the MsrB Met sulfoxide reductase family.</text>
</comment>
<evidence type="ECO:0000313" key="9">
    <source>
        <dbReference type="EMBL" id="CAD7702931.1"/>
    </source>
</evidence>
<organism evidence="9 10">
    <name type="scientific">Ostreobium quekettii</name>
    <dbReference type="NCBI Taxonomy" id="121088"/>
    <lineage>
        <taxon>Eukaryota</taxon>
        <taxon>Viridiplantae</taxon>
        <taxon>Chlorophyta</taxon>
        <taxon>core chlorophytes</taxon>
        <taxon>Ulvophyceae</taxon>
        <taxon>TCBD clade</taxon>
        <taxon>Bryopsidales</taxon>
        <taxon>Ostreobineae</taxon>
        <taxon>Ostreobiaceae</taxon>
        <taxon>Ostreobium</taxon>
    </lineage>
</organism>
<evidence type="ECO:0000256" key="4">
    <source>
        <dbReference type="ARBA" id="ARBA00022833"/>
    </source>
</evidence>
<proteinExistence type="inferred from homology"/>
<comment type="caution">
    <text evidence="9">The sequence shown here is derived from an EMBL/GenBank/DDBJ whole genome shotgun (WGS) entry which is preliminary data.</text>
</comment>
<dbReference type="NCBIfam" id="TIGR00357">
    <property type="entry name" value="peptide-methionine (R)-S-oxide reductase MsrB"/>
    <property type="match status" value="1"/>
</dbReference>
<dbReference type="PANTHER" id="PTHR46081">
    <property type="entry name" value="PEPTIDE METHIONINE SULFOXIDE REDUCTASE 2"/>
    <property type="match status" value="1"/>
</dbReference>
<dbReference type="GO" id="GO:0033743">
    <property type="term" value="F:peptide-methionine (R)-S-oxide reductase activity"/>
    <property type="evidence" value="ECO:0007669"/>
    <property type="project" value="UniProtKB-EC"/>
</dbReference>
<sequence length="181" mass="20015">MARALLAACARRPGLQPAPRPQVLRPGRPAASGRPLLRVLAGDAPSQPLDANTPDSKWREILTAEQYHVLREKGTEMPFSGKLDKFYEDGIYKCAGCGAELYKSEHKFDSGCGWPAFYDEIEGAIKRYEDNSMGMRRVEIVCSNCGGHLGHVFENEGMPTPTDVRHCVNSLSMTFEKAADR</sequence>
<evidence type="ECO:0000256" key="1">
    <source>
        <dbReference type="ARBA" id="ARBA00007174"/>
    </source>
</evidence>
<keyword evidence="10" id="KW-1185">Reference proteome</keyword>
<dbReference type="Proteomes" id="UP000708148">
    <property type="component" value="Unassembled WGS sequence"/>
</dbReference>
<keyword evidence="5 7" id="KW-0560">Oxidoreductase</keyword>
<dbReference type="OrthoDB" id="44061at2759"/>
<comment type="cofactor">
    <cofactor evidence="7">
        <name>Zn(2+)</name>
        <dbReference type="ChEBI" id="CHEBI:29105"/>
    </cofactor>
    <text evidence="7">Binds 1 zinc ion per subunit.</text>
</comment>
<evidence type="ECO:0000256" key="2">
    <source>
        <dbReference type="ARBA" id="ARBA00012499"/>
    </source>
</evidence>
<evidence type="ECO:0000256" key="3">
    <source>
        <dbReference type="ARBA" id="ARBA00022723"/>
    </source>
</evidence>
<evidence type="ECO:0000313" key="10">
    <source>
        <dbReference type="Proteomes" id="UP000708148"/>
    </source>
</evidence>
<comment type="function">
    <text evidence="7">Catalyzes the reduction of methionine sulfoxide (MetSO) to methionine in proteins. Plays a protective role against oxidative stress by restoring activity to proteins that have been inactivated by methionine oxidation. MSRB family specifically reduces the MetSO R-enantiomer.</text>
</comment>
<keyword evidence="4 7" id="KW-0862">Zinc</keyword>
<dbReference type="AlphaFoldDB" id="A0A8S1J5H2"/>
<dbReference type="EMBL" id="CAJHUC010002006">
    <property type="protein sequence ID" value="CAD7702931.1"/>
    <property type="molecule type" value="Genomic_DNA"/>
</dbReference>
<keyword evidence="3 7" id="KW-0479">Metal-binding</keyword>
<dbReference type="GO" id="GO:0006979">
    <property type="term" value="P:response to oxidative stress"/>
    <property type="evidence" value="ECO:0007669"/>
    <property type="project" value="InterPro"/>
</dbReference>
<evidence type="ECO:0000259" key="8">
    <source>
        <dbReference type="PROSITE" id="PS51790"/>
    </source>
</evidence>
<dbReference type="Pfam" id="PF01641">
    <property type="entry name" value="SelR"/>
    <property type="match status" value="1"/>
</dbReference>
<evidence type="ECO:0000256" key="7">
    <source>
        <dbReference type="RuleBase" id="RU365044"/>
    </source>
</evidence>
<dbReference type="FunFam" id="2.170.150.20:FF:000009">
    <property type="entry name" value="Peptide-methionine (R)-S-oxide reductase"/>
    <property type="match status" value="1"/>
</dbReference>
<dbReference type="GO" id="GO:0046872">
    <property type="term" value="F:metal ion binding"/>
    <property type="evidence" value="ECO:0007669"/>
    <property type="project" value="UniProtKB-KW"/>
</dbReference>
<dbReference type="InterPro" id="IPR002579">
    <property type="entry name" value="Met_Sox_Rdtase_MsrB_dom"/>
</dbReference>
<dbReference type="PANTHER" id="PTHR46081:SF8">
    <property type="entry name" value="PEPTIDE METHIONINE SULFOXIDE REDUCTASE 2"/>
    <property type="match status" value="1"/>
</dbReference>
<dbReference type="SUPFAM" id="SSF51316">
    <property type="entry name" value="Mss4-like"/>
    <property type="match status" value="1"/>
</dbReference>
<comment type="catalytic activity">
    <reaction evidence="6 7">
        <text>L-methionyl-[protein] + [thioredoxin]-disulfide + H2O = L-methionyl-(R)-S-oxide-[protein] + [thioredoxin]-dithiol</text>
        <dbReference type="Rhea" id="RHEA:24164"/>
        <dbReference type="Rhea" id="RHEA-COMP:10698"/>
        <dbReference type="Rhea" id="RHEA-COMP:10700"/>
        <dbReference type="Rhea" id="RHEA-COMP:12313"/>
        <dbReference type="Rhea" id="RHEA-COMP:12314"/>
        <dbReference type="ChEBI" id="CHEBI:15377"/>
        <dbReference type="ChEBI" id="CHEBI:16044"/>
        <dbReference type="ChEBI" id="CHEBI:29950"/>
        <dbReference type="ChEBI" id="CHEBI:45764"/>
        <dbReference type="ChEBI" id="CHEBI:50058"/>
        <dbReference type="EC" id="1.8.4.12"/>
    </reaction>
</comment>
<dbReference type="InterPro" id="IPR028427">
    <property type="entry name" value="Met_Sox_Rdtase_MsrB"/>
</dbReference>